<feature type="chain" id="PRO_5046572051" description="Thioredoxin domain-containing protein" evidence="2">
    <location>
        <begin position="20"/>
        <end position="206"/>
    </location>
</feature>
<gene>
    <name evidence="4" type="ORF">GCM10023092_06690</name>
</gene>
<sequence length="206" mass="23176">MKKIWNLFVALLLCNAAEAQYGFDITKDQNTGQTMYVGRCTFDDLNDEASFSWLTTASNAYNPDPLVVEELKKNLPSCNLIIFMGTWCEDTQNLLPKLYKTMLLAHCFTNYKMYAVDRNKLSKENEQQAYGVTMVPTIIVTKNGKELGRIVENAKTTVEADLLRISESEGKPMQMTTPASHVKTGVEPNAKKQGAEDEEADEKDED</sequence>
<comment type="caution">
    <text evidence="4">The sequence shown here is derived from an EMBL/GenBank/DDBJ whole genome shotgun (WGS) entry which is preliminary data.</text>
</comment>
<dbReference type="CDD" id="cd02947">
    <property type="entry name" value="TRX_family"/>
    <property type="match status" value="1"/>
</dbReference>
<dbReference type="RefSeq" id="WP_344822680.1">
    <property type="nucleotide sequence ID" value="NZ_BAABEZ010000004.1"/>
</dbReference>
<feature type="signal peptide" evidence="2">
    <location>
        <begin position="1"/>
        <end position="19"/>
    </location>
</feature>
<organism evidence="4 5">
    <name type="scientific">Rurimicrobium arvi</name>
    <dbReference type="NCBI Taxonomy" id="2049916"/>
    <lineage>
        <taxon>Bacteria</taxon>
        <taxon>Pseudomonadati</taxon>
        <taxon>Bacteroidota</taxon>
        <taxon>Chitinophagia</taxon>
        <taxon>Chitinophagales</taxon>
        <taxon>Chitinophagaceae</taxon>
        <taxon>Rurimicrobium</taxon>
    </lineage>
</organism>
<evidence type="ECO:0000313" key="4">
    <source>
        <dbReference type="EMBL" id="GAA4450587.1"/>
    </source>
</evidence>
<dbReference type="Proteomes" id="UP001501410">
    <property type="component" value="Unassembled WGS sequence"/>
</dbReference>
<name>A0ABP8MKN3_9BACT</name>
<feature type="region of interest" description="Disordered" evidence="1">
    <location>
        <begin position="166"/>
        <end position="206"/>
    </location>
</feature>
<dbReference type="Gene3D" id="3.40.30.10">
    <property type="entry name" value="Glutaredoxin"/>
    <property type="match status" value="1"/>
</dbReference>
<accession>A0ABP8MKN3</accession>
<keyword evidence="2" id="KW-0732">Signal</keyword>
<keyword evidence="5" id="KW-1185">Reference proteome</keyword>
<evidence type="ECO:0000259" key="3">
    <source>
        <dbReference type="Pfam" id="PF00085"/>
    </source>
</evidence>
<dbReference type="InterPro" id="IPR013766">
    <property type="entry name" value="Thioredoxin_domain"/>
</dbReference>
<dbReference type="EMBL" id="BAABEZ010000004">
    <property type="protein sequence ID" value="GAA4450587.1"/>
    <property type="molecule type" value="Genomic_DNA"/>
</dbReference>
<feature type="compositionally biased region" description="Acidic residues" evidence="1">
    <location>
        <begin position="196"/>
        <end position="206"/>
    </location>
</feature>
<dbReference type="InterPro" id="IPR036249">
    <property type="entry name" value="Thioredoxin-like_sf"/>
</dbReference>
<evidence type="ECO:0000256" key="1">
    <source>
        <dbReference type="SAM" id="MobiDB-lite"/>
    </source>
</evidence>
<evidence type="ECO:0000256" key="2">
    <source>
        <dbReference type="SAM" id="SignalP"/>
    </source>
</evidence>
<proteinExistence type="predicted"/>
<dbReference type="Pfam" id="PF00085">
    <property type="entry name" value="Thioredoxin"/>
    <property type="match status" value="1"/>
</dbReference>
<protein>
    <recommendedName>
        <fullName evidence="3">Thioredoxin domain-containing protein</fullName>
    </recommendedName>
</protein>
<dbReference type="SUPFAM" id="SSF52833">
    <property type="entry name" value="Thioredoxin-like"/>
    <property type="match status" value="1"/>
</dbReference>
<feature type="domain" description="Thioredoxin" evidence="3">
    <location>
        <begin position="79"/>
        <end position="155"/>
    </location>
</feature>
<reference evidence="5" key="1">
    <citation type="journal article" date="2019" name="Int. J. Syst. Evol. Microbiol.">
        <title>The Global Catalogue of Microorganisms (GCM) 10K type strain sequencing project: providing services to taxonomists for standard genome sequencing and annotation.</title>
        <authorList>
            <consortium name="The Broad Institute Genomics Platform"/>
            <consortium name="The Broad Institute Genome Sequencing Center for Infectious Disease"/>
            <person name="Wu L."/>
            <person name="Ma J."/>
        </authorList>
    </citation>
    <scope>NUCLEOTIDE SEQUENCE [LARGE SCALE GENOMIC DNA]</scope>
    <source>
        <strain evidence="5">JCM 31921</strain>
    </source>
</reference>
<evidence type="ECO:0000313" key="5">
    <source>
        <dbReference type="Proteomes" id="UP001501410"/>
    </source>
</evidence>